<feature type="transmembrane region" description="Helical" evidence="2">
    <location>
        <begin position="204"/>
        <end position="223"/>
    </location>
</feature>
<feature type="transmembrane region" description="Helical" evidence="2">
    <location>
        <begin position="228"/>
        <end position="245"/>
    </location>
</feature>
<dbReference type="KEGG" id="dea:FPZ08_11470"/>
<feature type="transmembrane region" description="Helical" evidence="2">
    <location>
        <begin position="783"/>
        <end position="803"/>
    </location>
</feature>
<dbReference type="RefSeq" id="WP_146290144.1">
    <property type="nucleotide sequence ID" value="NZ_CP042304.1"/>
</dbReference>
<dbReference type="PANTHER" id="PTHR38434:SF1">
    <property type="entry name" value="BLL2549 PROTEIN"/>
    <property type="match status" value="1"/>
</dbReference>
<feature type="transmembrane region" description="Helical" evidence="2">
    <location>
        <begin position="276"/>
        <end position="296"/>
    </location>
</feature>
<feature type="transmembrane region" description="Helical" evidence="2">
    <location>
        <begin position="140"/>
        <end position="164"/>
    </location>
</feature>
<dbReference type="EMBL" id="CP042304">
    <property type="protein sequence ID" value="QDZ11322.1"/>
    <property type="molecule type" value="Genomic_DNA"/>
</dbReference>
<protein>
    <submittedName>
        <fullName evidence="3">DUF2339 domain-containing protein</fullName>
    </submittedName>
</protein>
<feature type="transmembrane region" description="Helical" evidence="2">
    <location>
        <begin position="678"/>
        <end position="700"/>
    </location>
</feature>
<keyword evidence="2" id="KW-1133">Transmembrane helix</keyword>
<feature type="compositionally biased region" description="Low complexity" evidence="1">
    <location>
        <begin position="49"/>
        <end position="67"/>
    </location>
</feature>
<feature type="transmembrane region" description="Helical" evidence="2">
    <location>
        <begin position="712"/>
        <end position="734"/>
    </location>
</feature>
<accession>A0A5B8LV84</accession>
<feature type="transmembrane region" description="Helical" evidence="2">
    <location>
        <begin position="587"/>
        <end position="606"/>
    </location>
</feature>
<dbReference type="InterPro" id="IPR019286">
    <property type="entry name" value="DUF2339_TM"/>
</dbReference>
<organism evidence="3 4">
    <name type="scientific">Devosia ginsengisoli</name>
    <dbReference type="NCBI Taxonomy" id="400770"/>
    <lineage>
        <taxon>Bacteria</taxon>
        <taxon>Pseudomonadati</taxon>
        <taxon>Pseudomonadota</taxon>
        <taxon>Alphaproteobacteria</taxon>
        <taxon>Hyphomicrobiales</taxon>
        <taxon>Devosiaceae</taxon>
        <taxon>Devosia</taxon>
    </lineage>
</organism>
<name>A0A5B8LV84_9HYPH</name>
<feature type="transmembrane region" description="Helical" evidence="2">
    <location>
        <begin position="810"/>
        <end position="828"/>
    </location>
</feature>
<sequence length="874" mass="91826">MEVIAFVLAAVALFIAHGKQKQIDKLAHRIQSLERGVPPGTAVREHAAEPAPAAPAATDPVAAQPTPDVDEPVEDLVAASTLDEGWVRQSAPPEPEPRSRKARVFDMERVMGVQPPVWGGAIMLLIAGFFLARMAADNGFFTPTLGVIVCAIGALLALAGAFVVRRLQITNYQQISAALASAAIGTLYATAFLSSAAFGLTSLLTGFLLSAGTAALALAIAFIFGRPVLIVGLLGGYLAPFFLLADAPQALVFHLYLAALLIAGAATCIRLGWWSLLTPVVLLHFAWLAAFLYIGAPPDAPELSTLVALVVSPLVLFLLVERGPETTARGWGPTELSTALAMFLVLAGASWTDFSPLYLVGVCALGLGTALMTVFGRSGTLTPTYIAVAGWLLMMASWREPDGPARLVVGLVMLAAIAVPLVVGMLRGRPALRAASVLCVAVTLSFVSTMVDLDGWIGVRDLPTMWAALALLFAAAAVAGALFLGRAVAPEAADGVRGIFSASASGYVSLAIVAVVDPNYFALAAALQVLGLALVQRRYPLQHLPLVAGLYIGVYFGLLALSILAWAEPGSLREIADYVPGSPPWDAPVVALLLPALAFLLAATILRGTPAWLVRVLDNAAVALGAFGLTYLILPEPGQIIPPDTLIWSSLWGNAILLLSLAAVAAGTWLARQGLREAGLVVSLVMLAIIGLAVVLPVYGFWPRWHVPGLPLLNVSLTGIVLPGLLALALAWVMRGVEGTAQWMRWLFAIAGGVLVLTGILVDIRHLFHPDMLQGDSGAIERYTYSAGMLLLAFAALLIGTRLDSQPLRYGSLAIMLATVAKVFLFDIGGLEGLWRVASFVGMGLALLATSWFYGRHVFGSRSKPAEDEAPAAP</sequence>
<feature type="transmembrane region" description="Helical" evidence="2">
    <location>
        <begin position="834"/>
        <end position="854"/>
    </location>
</feature>
<gene>
    <name evidence="3" type="ORF">FPZ08_11470</name>
</gene>
<proteinExistence type="predicted"/>
<keyword evidence="2" id="KW-0472">Membrane</keyword>
<feature type="transmembrane region" description="Helical" evidence="2">
    <location>
        <begin position="548"/>
        <end position="567"/>
    </location>
</feature>
<feature type="transmembrane region" description="Helical" evidence="2">
    <location>
        <begin position="405"/>
        <end position="424"/>
    </location>
</feature>
<dbReference type="Proteomes" id="UP000315364">
    <property type="component" value="Chromosome"/>
</dbReference>
<dbReference type="Pfam" id="PF10101">
    <property type="entry name" value="DUF2339"/>
    <property type="match status" value="1"/>
</dbReference>
<dbReference type="OrthoDB" id="5422830at2"/>
<evidence type="ECO:0000313" key="4">
    <source>
        <dbReference type="Proteomes" id="UP000315364"/>
    </source>
</evidence>
<feature type="transmembrane region" description="Helical" evidence="2">
    <location>
        <begin position="463"/>
        <end position="484"/>
    </location>
</feature>
<feature type="transmembrane region" description="Helical" evidence="2">
    <location>
        <begin position="251"/>
        <end position="269"/>
    </location>
</feature>
<keyword evidence="2" id="KW-0812">Transmembrane</keyword>
<feature type="transmembrane region" description="Helical" evidence="2">
    <location>
        <begin position="646"/>
        <end position="671"/>
    </location>
</feature>
<dbReference type="PANTHER" id="PTHR38434">
    <property type="entry name" value="BLL2549 PROTEIN"/>
    <property type="match status" value="1"/>
</dbReference>
<evidence type="ECO:0000256" key="1">
    <source>
        <dbReference type="SAM" id="MobiDB-lite"/>
    </source>
</evidence>
<feature type="transmembrane region" description="Helical" evidence="2">
    <location>
        <begin position="613"/>
        <end position="634"/>
    </location>
</feature>
<evidence type="ECO:0000256" key="2">
    <source>
        <dbReference type="SAM" id="Phobius"/>
    </source>
</evidence>
<feature type="transmembrane region" description="Helical" evidence="2">
    <location>
        <begin position="746"/>
        <end position="768"/>
    </location>
</feature>
<keyword evidence="4" id="KW-1185">Reference proteome</keyword>
<feature type="transmembrane region" description="Helical" evidence="2">
    <location>
        <begin position="382"/>
        <end position="399"/>
    </location>
</feature>
<feature type="transmembrane region" description="Helical" evidence="2">
    <location>
        <begin position="357"/>
        <end position="375"/>
    </location>
</feature>
<feature type="transmembrane region" description="Helical" evidence="2">
    <location>
        <begin position="176"/>
        <end position="198"/>
    </location>
</feature>
<feature type="transmembrane region" description="Helical" evidence="2">
    <location>
        <begin position="332"/>
        <end position="351"/>
    </location>
</feature>
<dbReference type="AlphaFoldDB" id="A0A5B8LV84"/>
<feature type="region of interest" description="Disordered" evidence="1">
    <location>
        <begin position="43"/>
        <end position="69"/>
    </location>
</feature>
<evidence type="ECO:0000313" key="3">
    <source>
        <dbReference type="EMBL" id="QDZ11322.1"/>
    </source>
</evidence>
<reference evidence="3 4" key="1">
    <citation type="submission" date="2019-07" db="EMBL/GenBank/DDBJ databases">
        <title>Full genome sequence of Devosia sp. Gsoil 520.</title>
        <authorList>
            <person name="Im W.-T."/>
        </authorList>
    </citation>
    <scope>NUCLEOTIDE SEQUENCE [LARGE SCALE GENOMIC DNA]</scope>
    <source>
        <strain evidence="3 4">Gsoil 520</strain>
    </source>
</reference>
<feature type="transmembrane region" description="Helical" evidence="2">
    <location>
        <begin position="431"/>
        <end position="451"/>
    </location>
</feature>
<feature type="transmembrane region" description="Helical" evidence="2">
    <location>
        <begin position="302"/>
        <end position="320"/>
    </location>
</feature>